<keyword evidence="2" id="KW-0274">FAD</keyword>
<evidence type="ECO:0000259" key="4">
    <source>
        <dbReference type="PROSITE" id="PS51387"/>
    </source>
</evidence>
<dbReference type="InterPro" id="IPR016166">
    <property type="entry name" value="FAD-bd_PCMH"/>
</dbReference>
<keyword evidence="1" id="KW-0285">Flavoprotein</keyword>
<evidence type="ECO:0000256" key="2">
    <source>
        <dbReference type="ARBA" id="ARBA00022827"/>
    </source>
</evidence>
<dbReference type="Proteomes" id="UP001073227">
    <property type="component" value="Unassembled WGS sequence"/>
</dbReference>
<dbReference type="InterPro" id="IPR036683">
    <property type="entry name" value="CO_DH_flav_C_dom_sf"/>
</dbReference>
<dbReference type="InterPro" id="IPR005107">
    <property type="entry name" value="CO_DH_flav_C"/>
</dbReference>
<protein>
    <submittedName>
        <fullName evidence="5">Xanthine dehydrogenase family protein subunit M</fullName>
    </submittedName>
</protein>
<dbReference type="Gene3D" id="3.30.465.10">
    <property type="match status" value="1"/>
</dbReference>
<dbReference type="InterPro" id="IPR016167">
    <property type="entry name" value="FAD-bd_PCMH_sub1"/>
</dbReference>
<proteinExistence type="predicted"/>
<dbReference type="PANTHER" id="PTHR42659:SF2">
    <property type="entry name" value="XANTHINE DEHYDROGENASE SUBUNIT C-RELATED"/>
    <property type="match status" value="1"/>
</dbReference>
<sequence length="266" mass="27325">MYATNYHRASSVEEAVKLVSGSDEAKYLSGGQTLLPTMKQRLAAPSDLVDLRHVSDMKGISVNGNSIRIGAGTTHAEVAGSSEIANACPALVHLAAHIGDPHVRHMGTIGGSIANNDPAADYPAGLLALNATIVTSKRSLTAGDFFTGMFDTALDEGELIVAVEITAPAKSGYSKFPNPASRYAMAGVFVAKAGDGSVRVAVTGAGSDGVFRHAGMEQALTSDFSAAALDGVEVDDSDLMSDMHASSVYRASLVKVMAKRAVAAAG</sequence>
<dbReference type="PROSITE" id="PS51387">
    <property type="entry name" value="FAD_PCMH"/>
    <property type="match status" value="1"/>
</dbReference>
<dbReference type="InterPro" id="IPR051312">
    <property type="entry name" value="Diverse_Substr_Oxidored"/>
</dbReference>
<organism evidence="5 6">
    <name type="scientific">Hoeflea algicola</name>
    <dbReference type="NCBI Taxonomy" id="2983763"/>
    <lineage>
        <taxon>Bacteria</taxon>
        <taxon>Pseudomonadati</taxon>
        <taxon>Pseudomonadota</taxon>
        <taxon>Alphaproteobacteria</taxon>
        <taxon>Hyphomicrobiales</taxon>
        <taxon>Rhizobiaceae</taxon>
        <taxon>Hoeflea</taxon>
    </lineage>
</organism>
<evidence type="ECO:0000256" key="1">
    <source>
        <dbReference type="ARBA" id="ARBA00022630"/>
    </source>
</evidence>
<dbReference type="Gene3D" id="3.30.390.50">
    <property type="entry name" value="CO dehydrogenase flavoprotein, C-terminal domain"/>
    <property type="match status" value="1"/>
</dbReference>
<dbReference type="SUPFAM" id="SSF55447">
    <property type="entry name" value="CO dehydrogenase flavoprotein C-terminal domain-like"/>
    <property type="match status" value="1"/>
</dbReference>
<dbReference type="Pfam" id="PF00941">
    <property type="entry name" value="FAD_binding_5"/>
    <property type="match status" value="1"/>
</dbReference>
<dbReference type="RefSeq" id="WP_267654272.1">
    <property type="nucleotide sequence ID" value="NZ_JAOVZR010000001.1"/>
</dbReference>
<feature type="domain" description="FAD-binding PCMH-type" evidence="4">
    <location>
        <begin position="1"/>
        <end position="170"/>
    </location>
</feature>
<dbReference type="SUPFAM" id="SSF56176">
    <property type="entry name" value="FAD-binding/transporter-associated domain-like"/>
    <property type="match status" value="1"/>
</dbReference>
<dbReference type="Gene3D" id="3.30.43.10">
    <property type="entry name" value="Uridine Diphospho-n-acetylenolpyruvylglucosamine Reductase, domain 2"/>
    <property type="match status" value="1"/>
</dbReference>
<evidence type="ECO:0000313" key="5">
    <source>
        <dbReference type="EMBL" id="MCY0148737.1"/>
    </source>
</evidence>
<comment type="caution">
    <text evidence="5">The sequence shown here is derived from an EMBL/GenBank/DDBJ whole genome shotgun (WGS) entry which is preliminary data.</text>
</comment>
<gene>
    <name evidence="5" type="ORF">OEG84_13780</name>
</gene>
<keyword evidence="3" id="KW-0560">Oxidoreductase</keyword>
<dbReference type="EMBL" id="JAOVZR010000001">
    <property type="protein sequence ID" value="MCY0148737.1"/>
    <property type="molecule type" value="Genomic_DNA"/>
</dbReference>
<dbReference type="PANTHER" id="PTHR42659">
    <property type="entry name" value="XANTHINE DEHYDROGENASE SUBUNIT C-RELATED"/>
    <property type="match status" value="1"/>
</dbReference>
<dbReference type="InterPro" id="IPR036318">
    <property type="entry name" value="FAD-bd_PCMH-like_sf"/>
</dbReference>
<reference evidence="5" key="1">
    <citation type="submission" date="2022-10" db="EMBL/GenBank/DDBJ databases">
        <title>Hoeflea sp. G2-23, isolated from marine algae.</title>
        <authorList>
            <person name="Kristyanto S."/>
            <person name="Kim J.M."/>
            <person name="Jeon C.O."/>
        </authorList>
    </citation>
    <scope>NUCLEOTIDE SEQUENCE</scope>
    <source>
        <strain evidence="5">G2-23</strain>
    </source>
</reference>
<evidence type="ECO:0000256" key="3">
    <source>
        <dbReference type="ARBA" id="ARBA00023002"/>
    </source>
</evidence>
<accession>A0ABT3ZAB4</accession>
<name>A0ABT3ZAB4_9HYPH</name>
<keyword evidence="6" id="KW-1185">Reference proteome</keyword>
<dbReference type="InterPro" id="IPR002346">
    <property type="entry name" value="Mopterin_DH_FAD-bd"/>
</dbReference>
<dbReference type="SMART" id="SM01092">
    <property type="entry name" value="CO_deh_flav_C"/>
    <property type="match status" value="1"/>
</dbReference>
<evidence type="ECO:0000313" key="6">
    <source>
        <dbReference type="Proteomes" id="UP001073227"/>
    </source>
</evidence>
<dbReference type="InterPro" id="IPR016169">
    <property type="entry name" value="FAD-bd_PCMH_sub2"/>
</dbReference>